<evidence type="ECO:0000313" key="2">
    <source>
        <dbReference type="EMBL" id="MDX8140990.1"/>
    </source>
</evidence>
<keyword evidence="1" id="KW-0812">Transmembrane</keyword>
<keyword evidence="1" id="KW-0472">Membrane</keyword>
<sequence length="285" mass="31500">MRDVLDDDLAELYPVRGDDDVRLARLREQLFAEKPQPRSWRWVGIAAAAVAVVMITGLVVLLRPVSRDAPATMPVAPATSLPEAAAMLELAPKPTAKYRHVKYQVWQLVTDAEAPFDATSVKFEYDVWLPTAPDEMVLIYRRFTGEHRAVTGPQRPIKDIEGRTSGTILWNSFCAATPCREESISTPLPVDDGEKLEAAAQALLSPFTTAEEKAGLYRRLAEAPAIRWDNGKVFAEGSRWVFRVDPATGEVTGMDVDAPHDTRLPSGTLALSVTVTYEWADQRPS</sequence>
<dbReference type="RefSeq" id="WP_319973310.1">
    <property type="nucleotide sequence ID" value="NZ_JAXAVU010000001.1"/>
</dbReference>
<proteinExistence type="predicted"/>
<organism evidence="2 3">
    <name type="scientific">Lentzea sokolovensis</name>
    <dbReference type="NCBI Taxonomy" id="3095429"/>
    <lineage>
        <taxon>Bacteria</taxon>
        <taxon>Bacillati</taxon>
        <taxon>Actinomycetota</taxon>
        <taxon>Actinomycetes</taxon>
        <taxon>Pseudonocardiales</taxon>
        <taxon>Pseudonocardiaceae</taxon>
        <taxon>Lentzea</taxon>
    </lineage>
</organism>
<evidence type="ECO:0000313" key="3">
    <source>
        <dbReference type="Proteomes" id="UP001285352"/>
    </source>
</evidence>
<reference evidence="2 3" key="1">
    <citation type="submission" date="2023-11" db="EMBL/GenBank/DDBJ databases">
        <title>Lentzea sokolovensis, sp. nov., Lentzea kristufkii, sp. nov., and Lentzea miocenensis, sp. nov., rare actinobacteria from Sokolov Coal Basin, Miocene lacustrine sediment, Czech Republic.</title>
        <authorList>
            <person name="Lara A."/>
            <person name="Kotroba L."/>
            <person name="Nouioui I."/>
            <person name="Neumann-Schaal M."/>
            <person name="Mast Y."/>
            <person name="Chronakova A."/>
        </authorList>
    </citation>
    <scope>NUCLEOTIDE SEQUENCE [LARGE SCALE GENOMIC DNA]</scope>
    <source>
        <strain evidence="2 3">BCCO 10_0061</strain>
    </source>
</reference>
<keyword evidence="3" id="KW-1185">Reference proteome</keyword>
<comment type="caution">
    <text evidence="2">The sequence shown here is derived from an EMBL/GenBank/DDBJ whole genome shotgun (WGS) entry which is preliminary data.</text>
</comment>
<feature type="transmembrane region" description="Helical" evidence="1">
    <location>
        <begin position="40"/>
        <end position="62"/>
    </location>
</feature>
<gene>
    <name evidence="2" type="ORF">SK854_02640</name>
</gene>
<dbReference type="Proteomes" id="UP001285352">
    <property type="component" value="Unassembled WGS sequence"/>
</dbReference>
<reference evidence="2 3" key="2">
    <citation type="submission" date="2023-11" db="EMBL/GenBank/DDBJ databases">
        <authorList>
            <person name="Lara A.C."/>
            <person name="Chronakova A."/>
        </authorList>
    </citation>
    <scope>NUCLEOTIDE SEQUENCE [LARGE SCALE GENOMIC DNA]</scope>
    <source>
        <strain evidence="2 3">BCCO 10_0061</strain>
    </source>
</reference>
<name>A0ABU4UQL2_9PSEU</name>
<accession>A0ABU4UQL2</accession>
<dbReference type="EMBL" id="JAXAVU010000001">
    <property type="protein sequence ID" value="MDX8140990.1"/>
    <property type="molecule type" value="Genomic_DNA"/>
</dbReference>
<evidence type="ECO:0000256" key="1">
    <source>
        <dbReference type="SAM" id="Phobius"/>
    </source>
</evidence>
<keyword evidence="1" id="KW-1133">Transmembrane helix</keyword>
<protein>
    <submittedName>
        <fullName evidence="2">Uncharacterized protein</fullName>
    </submittedName>
</protein>